<sequence>MMHNNYWTNGHAIDLLGLLTRCPKVLDLKLVHIVKYDRLKKATPKKMKGHTTCLQSEECMIFNFSMSYNIVNIIFNSQNKRHPKFEQNKVDDLGFILWQNKVTLYN</sequence>
<organism evidence="1 2">
    <name type="scientific">Potamilus streckersoni</name>
    <dbReference type="NCBI Taxonomy" id="2493646"/>
    <lineage>
        <taxon>Eukaryota</taxon>
        <taxon>Metazoa</taxon>
        <taxon>Spiralia</taxon>
        <taxon>Lophotrochozoa</taxon>
        <taxon>Mollusca</taxon>
        <taxon>Bivalvia</taxon>
        <taxon>Autobranchia</taxon>
        <taxon>Heteroconchia</taxon>
        <taxon>Palaeoheterodonta</taxon>
        <taxon>Unionida</taxon>
        <taxon>Unionoidea</taxon>
        <taxon>Unionidae</taxon>
        <taxon>Ambleminae</taxon>
        <taxon>Lampsilini</taxon>
        <taxon>Potamilus</taxon>
    </lineage>
</organism>
<protein>
    <submittedName>
        <fullName evidence="1">Uncharacterized protein</fullName>
    </submittedName>
</protein>
<gene>
    <name evidence="1" type="ORF">CHS0354_004963</name>
</gene>
<comment type="caution">
    <text evidence="1">The sequence shown here is derived from an EMBL/GenBank/DDBJ whole genome shotgun (WGS) entry which is preliminary data.</text>
</comment>
<reference evidence="1" key="2">
    <citation type="journal article" date="2021" name="Genome Biol. Evol.">
        <title>Developing a high-quality reference genome for a parasitic bivalve with doubly uniparental inheritance (Bivalvia: Unionida).</title>
        <authorList>
            <person name="Smith C.H."/>
        </authorList>
    </citation>
    <scope>NUCLEOTIDE SEQUENCE</scope>
    <source>
        <strain evidence="1">CHS0354</strain>
        <tissue evidence="1">Mantle</tissue>
    </source>
</reference>
<evidence type="ECO:0000313" key="2">
    <source>
        <dbReference type="Proteomes" id="UP001195483"/>
    </source>
</evidence>
<reference evidence="1" key="3">
    <citation type="submission" date="2023-05" db="EMBL/GenBank/DDBJ databases">
        <authorList>
            <person name="Smith C.H."/>
        </authorList>
    </citation>
    <scope>NUCLEOTIDE SEQUENCE</scope>
    <source>
        <strain evidence="1">CHS0354</strain>
        <tissue evidence="1">Mantle</tissue>
    </source>
</reference>
<dbReference type="EMBL" id="JAEAOA010000362">
    <property type="protein sequence ID" value="KAK3576675.1"/>
    <property type="molecule type" value="Genomic_DNA"/>
</dbReference>
<name>A0AAE0VH97_9BIVA</name>
<evidence type="ECO:0000313" key="1">
    <source>
        <dbReference type="EMBL" id="KAK3576675.1"/>
    </source>
</evidence>
<accession>A0AAE0VH97</accession>
<keyword evidence="2" id="KW-1185">Reference proteome</keyword>
<dbReference type="Proteomes" id="UP001195483">
    <property type="component" value="Unassembled WGS sequence"/>
</dbReference>
<dbReference type="AlphaFoldDB" id="A0AAE0VH97"/>
<proteinExistence type="predicted"/>
<reference evidence="1" key="1">
    <citation type="journal article" date="2021" name="Genome Biol. Evol.">
        <title>A High-Quality Reference Genome for a Parasitic Bivalve with Doubly Uniparental Inheritance (Bivalvia: Unionida).</title>
        <authorList>
            <person name="Smith C.H."/>
        </authorList>
    </citation>
    <scope>NUCLEOTIDE SEQUENCE</scope>
    <source>
        <strain evidence="1">CHS0354</strain>
    </source>
</reference>